<organism evidence="1 2">
    <name type="scientific">Rotaria sordida</name>
    <dbReference type="NCBI Taxonomy" id="392033"/>
    <lineage>
        <taxon>Eukaryota</taxon>
        <taxon>Metazoa</taxon>
        <taxon>Spiralia</taxon>
        <taxon>Gnathifera</taxon>
        <taxon>Rotifera</taxon>
        <taxon>Eurotatoria</taxon>
        <taxon>Bdelloidea</taxon>
        <taxon>Philodinida</taxon>
        <taxon>Philodinidae</taxon>
        <taxon>Rotaria</taxon>
    </lineage>
</organism>
<dbReference type="Proteomes" id="UP000663836">
    <property type="component" value="Unassembled WGS sequence"/>
</dbReference>
<name>A0A820HYZ6_9BILA</name>
<reference evidence="1" key="1">
    <citation type="submission" date="2021-02" db="EMBL/GenBank/DDBJ databases">
        <authorList>
            <person name="Nowell W R."/>
        </authorList>
    </citation>
    <scope>NUCLEOTIDE SEQUENCE</scope>
</reference>
<feature type="non-terminal residue" evidence="1">
    <location>
        <position position="34"/>
    </location>
</feature>
<accession>A0A820HYZ6</accession>
<sequence>MGLVDILVEPIRSDVQDMEEQNIEYLRSIAIRKV</sequence>
<dbReference type="EMBL" id="CAJOBD010035718">
    <property type="protein sequence ID" value="CAF4301145.1"/>
    <property type="molecule type" value="Genomic_DNA"/>
</dbReference>
<evidence type="ECO:0000313" key="1">
    <source>
        <dbReference type="EMBL" id="CAF4301145.1"/>
    </source>
</evidence>
<gene>
    <name evidence="1" type="ORF">JBS370_LOCUS40396</name>
</gene>
<dbReference type="AlphaFoldDB" id="A0A820HYZ6"/>
<protein>
    <submittedName>
        <fullName evidence="1">Uncharacterized protein</fullName>
    </submittedName>
</protein>
<evidence type="ECO:0000313" key="2">
    <source>
        <dbReference type="Proteomes" id="UP000663836"/>
    </source>
</evidence>
<comment type="caution">
    <text evidence="1">The sequence shown here is derived from an EMBL/GenBank/DDBJ whole genome shotgun (WGS) entry which is preliminary data.</text>
</comment>
<proteinExistence type="predicted"/>